<dbReference type="GO" id="GO:0006406">
    <property type="term" value="P:mRNA export from nucleus"/>
    <property type="evidence" value="ECO:0007669"/>
    <property type="project" value="TreeGrafter"/>
</dbReference>
<dbReference type="PANTHER" id="PTHR13257:SF0">
    <property type="entry name" value="NUCLEAR PORE COMPLEX PROTEIN NUP88"/>
    <property type="match status" value="1"/>
</dbReference>
<gene>
    <name evidence="10" type="ORF">HMPREF1120_08970</name>
</gene>
<proteinExistence type="predicted"/>
<feature type="region of interest" description="Disordered" evidence="9">
    <location>
        <begin position="607"/>
        <end position="638"/>
    </location>
</feature>
<dbReference type="OrthoDB" id="341482at2759"/>
<feature type="compositionally biased region" description="Basic and acidic residues" evidence="9">
    <location>
        <begin position="750"/>
        <end position="764"/>
    </location>
</feature>
<keyword evidence="3" id="KW-0509">mRNA transport</keyword>
<keyword evidence="6" id="KW-0906">Nuclear pore complex</keyword>
<dbReference type="OMA" id="WHPLGVH"/>
<feature type="compositionally biased region" description="Low complexity" evidence="9">
    <location>
        <begin position="877"/>
        <end position="886"/>
    </location>
</feature>
<name>H6CB83_EXODN</name>
<feature type="coiled-coil region" evidence="8">
    <location>
        <begin position="699"/>
        <end position="737"/>
    </location>
</feature>
<feature type="compositionally biased region" description="Low complexity" evidence="9">
    <location>
        <begin position="23"/>
        <end position="45"/>
    </location>
</feature>
<evidence type="ECO:0000256" key="9">
    <source>
        <dbReference type="SAM" id="MobiDB-lite"/>
    </source>
</evidence>
<evidence type="ECO:0000256" key="6">
    <source>
        <dbReference type="ARBA" id="ARBA00023132"/>
    </source>
</evidence>
<evidence type="ECO:0000256" key="5">
    <source>
        <dbReference type="ARBA" id="ARBA00023010"/>
    </source>
</evidence>
<dbReference type="eggNOG" id="ENOG502QUNM">
    <property type="taxonomic scope" value="Eukaryota"/>
</dbReference>
<keyword evidence="4" id="KW-0653">Protein transport</keyword>
<dbReference type="PANTHER" id="PTHR13257">
    <property type="entry name" value="NUCLEOPORIN NUP84-RELATED"/>
    <property type="match status" value="1"/>
</dbReference>
<dbReference type="STRING" id="858893.H6CB83"/>
<accession>H6CB83</accession>
<keyword evidence="5" id="KW-0811">Translocation</keyword>
<keyword evidence="8" id="KW-0175">Coiled coil</keyword>
<dbReference type="VEuPathDB" id="FungiDB:HMPREF1120_08970"/>
<protein>
    <recommendedName>
        <fullName evidence="12">Nuclear pore complex protein An-Nup82</fullName>
    </recommendedName>
</protein>
<dbReference type="GO" id="GO:0000056">
    <property type="term" value="P:ribosomal small subunit export from nucleus"/>
    <property type="evidence" value="ECO:0007669"/>
    <property type="project" value="InterPro"/>
</dbReference>
<dbReference type="InterPro" id="IPR037700">
    <property type="entry name" value="NUP88/NUP82"/>
</dbReference>
<keyword evidence="7" id="KW-0539">Nucleus</keyword>
<reference evidence="10" key="1">
    <citation type="submission" date="2011-07" db="EMBL/GenBank/DDBJ databases">
        <title>The Genome Sequence of Exophiala (Wangiella) dermatitidis NIH/UT8656.</title>
        <authorList>
            <consortium name="The Broad Institute Genome Sequencing Platform"/>
            <person name="Cuomo C."/>
            <person name="Wang Z."/>
            <person name="Hunicke-Smith S."/>
            <person name="Szanislo P.J."/>
            <person name="Earl A."/>
            <person name="Young S.K."/>
            <person name="Zeng Q."/>
            <person name="Gargeya S."/>
            <person name="Fitzgerald M."/>
            <person name="Haas B."/>
            <person name="Abouelleil A."/>
            <person name="Alvarado L."/>
            <person name="Arachchi H.M."/>
            <person name="Berlin A."/>
            <person name="Brown A."/>
            <person name="Chapman S.B."/>
            <person name="Chen Z."/>
            <person name="Dunbar C."/>
            <person name="Freedman E."/>
            <person name="Gearin G."/>
            <person name="Gellesch M."/>
            <person name="Goldberg J."/>
            <person name="Griggs A."/>
            <person name="Gujja S."/>
            <person name="Heiman D."/>
            <person name="Howarth C."/>
            <person name="Larson L."/>
            <person name="Lui A."/>
            <person name="MacDonald P.J.P."/>
            <person name="Montmayeur A."/>
            <person name="Murphy C."/>
            <person name="Neiman D."/>
            <person name="Pearson M."/>
            <person name="Priest M."/>
            <person name="Roberts A."/>
            <person name="Saif S."/>
            <person name="Shea T."/>
            <person name="Shenoy N."/>
            <person name="Sisk P."/>
            <person name="Stolte C."/>
            <person name="Sykes S."/>
            <person name="Wortman J."/>
            <person name="Nusbaum C."/>
            <person name="Birren B."/>
        </authorList>
    </citation>
    <scope>NUCLEOTIDE SEQUENCE</scope>
    <source>
        <strain evidence="10">NIH/UT8656</strain>
    </source>
</reference>
<dbReference type="GO" id="GO:0005643">
    <property type="term" value="C:nuclear pore"/>
    <property type="evidence" value="ECO:0007669"/>
    <property type="project" value="UniProtKB-SubCell"/>
</dbReference>
<feature type="region of interest" description="Disordered" evidence="9">
    <location>
        <begin position="737"/>
        <end position="764"/>
    </location>
</feature>
<dbReference type="HOGENOM" id="CLU_009483_0_0_1"/>
<evidence type="ECO:0008006" key="12">
    <source>
        <dbReference type="Google" id="ProtNLM"/>
    </source>
</evidence>
<evidence type="ECO:0000256" key="4">
    <source>
        <dbReference type="ARBA" id="ARBA00022927"/>
    </source>
</evidence>
<feature type="region of interest" description="Disordered" evidence="9">
    <location>
        <begin position="1"/>
        <end position="46"/>
    </location>
</feature>
<dbReference type="EMBL" id="JH226137">
    <property type="protein sequence ID" value="EHY61030.1"/>
    <property type="molecule type" value="Genomic_DNA"/>
</dbReference>
<evidence type="ECO:0000256" key="8">
    <source>
        <dbReference type="SAM" id="Coils"/>
    </source>
</evidence>
<dbReference type="GO" id="GO:0000055">
    <property type="term" value="P:ribosomal large subunit export from nucleus"/>
    <property type="evidence" value="ECO:0007669"/>
    <property type="project" value="InterPro"/>
</dbReference>
<sequence length="948" mass="105479">MPKVIGHTPPWLSRPSPGAKIFSDPAPQSPASPSKRSSYLSSPSSTHYQGRRRLVASRGTELFTVVGNKIRWADLATVRDEWEENAQSGSNRFGRSRIGGTETTEESIYRTLDVSIYYQIRQIAVSPSGVFLAISTEHTVHIAVLPPSSRLREHDRTPLKLKTYQLGPTIHVIPESPLSAVLWHPLAAAGISTDSIVTVTAEAAVRVWELDRANKWSFERPSLAIDLRKLADGVSCDQDFEPSGFGKARGFSVDEVDMEVSAACFGGRGRDDEDAWASMTLWVAMRNGDIYALCPLLPSKWKPTSTTIPSLSTTVVSRMASIAGEEADMDERRAVDQQYEWVQEIDNEEPLLMDSTESLGEFEVRLRPQNPSAIPRLQGPFAIQPEDDEQDIEISDILVFPARLDGDELLGEDEYEDFDLGAYSAVPFTTLCVATPQDEMWVAIDLDGVSGQWLPRRGRSAFSLPSSDAKELTLIDTFAFDDSNMDPASNWPMFAVDLVHDHTAFLTTSRQIYSISLNEWVTRLAAELTGTEPVDARLRTRLETSCQDQVCVVNKIIDLPETSEVLSAPTVINEVSLGYFLIAPTPSTAYAVFFDQVHLRSSFIEPSSPELTATSPSRLNSQVARTNGGEDHDDLETLPTRSPYVPAKIFYANHLQPLEQIRQRLPPNLKRAMLERPMRLSPAMLEIMTYAHRTIGAQSAELEKAAAELFRRCDRLREELGDQVRQMSELAQRLQTLRPTAEGDEEDQDGQPKEAKTPDARLQQAKERQANLMARYEALRRKVGRLGSTHRDLTPKEKAWMEEISSLAKNVGVDVDDKDAKSATDDVNSRLHKRFETVKHLSQELLEESKQLEKQQQGSQQQQQQQSLGAAPDRGDSAMTSSLSASAMSMAGSRSVLSTSSSSALTQPFGVSSRLQKERIAEVMKMVEREGAIIEGVMERLQRLKAEY</sequence>
<evidence type="ECO:0000256" key="3">
    <source>
        <dbReference type="ARBA" id="ARBA00022816"/>
    </source>
</evidence>
<dbReference type="InParanoid" id="H6CB83"/>
<evidence type="ECO:0000313" key="11">
    <source>
        <dbReference type="Proteomes" id="UP000007304"/>
    </source>
</evidence>
<evidence type="ECO:0000256" key="2">
    <source>
        <dbReference type="ARBA" id="ARBA00022448"/>
    </source>
</evidence>
<dbReference type="GO" id="GO:0006606">
    <property type="term" value="P:protein import into nucleus"/>
    <property type="evidence" value="ECO:0007669"/>
    <property type="project" value="TreeGrafter"/>
</dbReference>
<evidence type="ECO:0000313" key="10">
    <source>
        <dbReference type="EMBL" id="EHY61030.1"/>
    </source>
</evidence>
<dbReference type="Proteomes" id="UP000007304">
    <property type="component" value="Unassembled WGS sequence"/>
</dbReference>
<evidence type="ECO:0000256" key="7">
    <source>
        <dbReference type="ARBA" id="ARBA00023242"/>
    </source>
</evidence>
<dbReference type="GO" id="GO:0017056">
    <property type="term" value="F:structural constituent of nuclear pore"/>
    <property type="evidence" value="ECO:0007669"/>
    <property type="project" value="InterPro"/>
</dbReference>
<feature type="compositionally biased region" description="Low complexity" evidence="9">
    <location>
        <begin position="854"/>
        <end position="869"/>
    </location>
</feature>
<dbReference type="RefSeq" id="XP_009161491.1">
    <property type="nucleotide sequence ID" value="XM_009163243.1"/>
</dbReference>
<keyword evidence="2" id="KW-0813">Transport</keyword>
<dbReference type="GeneID" id="20313609"/>
<comment type="subcellular location">
    <subcellularLocation>
        <location evidence="1">Nucleus</location>
        <location evidence="1">Nuclear pore complex</location>
    </subcellularLocation>
</comment>
<evidence type="ECO:0000256" key="1">
    <source>
        <dbReference type="ARBA" id="ARBA00004567"/>
    </source>
</evidence>
<dbReference type="AlphaFoldDB" id="H6CB83"/>
<feature type="compositionally biased region" description="Polar residues" evidence="9">
    <location>
        <begin position="609"/>
        <end position="625"/>
    </location>
</feature>
<feature type="region of interest" description="Disordered" evidence="9">
    <location>
        <begin position="848"/>
        <end position="886"/>
    </location>
</feature>
<organism evidence="10 11">
    <name type="scientific">Exophiala dermatitidis (strain ATCC 34100 / CBS 525.76 / NIH/UT8656)</name>
    <name type="common">Black yeast</name>
    <name type="synonym">Wangiella dermatitidis</name>
    <dbReference type="NCBI Taxonomy" id="858893"/>
    <lineage>
        <taxon>Eukaryota</taxon>
        <taxon>Fungi</taxon>
        <taxon>Dikarya</taxon>
        <taxon>Ascomycota</taxon>
        <taxon>Pezizomycotina</taxon>
        <taxon>Eurotiomycetes</taxon>
        <taxon>Chaetothyriomycetidae</taxon>
        <taxon>Chaetothyriales</taxon>
        <taxon>Herpotrichiellaceae</taxon>
        <taxon>Exophiala</taxon>
    </lineage>
</organism>
<keyword evidence="11" id="KW-1185">Reference proteome</keyword>